<feature type="binding site" evidence="9">
    <location>
        <position position="47"/>
    </location>
    <ligand>
        <name>substrate</name>
    </ligand>
</feature>
<keyword evidence="12" id="KW-1185">Reference proteome</keyword>
<feature type="domain" description="Cytidyltransferase-like" evidence="10">
    <location>
        <begin position="11"/>
        <end position="143"/>
    </location>
</feature>
<dbReference type="STRING" id="1414854.GQ61_02155"/>
<dbReference type="GO" id="GO:0005524">
    <property type="term" value="F:ATP binding"/>
    <property type="evidence" value="ECO:0007669"/>
    <property type="project" value="UniProtKB-KW"/>
</dbReference>
<dbReference type="InterPro" id="IPR004821">
    <property type="entry name" value="Cyt_trans-like"/>
</dbReference>
<evidence type="ECO:0000256" key="7">
    <source>
        <dbReference type="ARBA" id="ARBA00022993"/>
    </source>
</evidence>
<dbReference type="Pfam" id="PF01467">
    <property type="entry name" value="CTP_transf_like"/>
    <property type="match status" value="1"/>
</dbReference>
<feature type="binding site" evidence="9">
    <location>
        <position position="15"/>
    </location>
    <ligand>
        <name>substrate</name>
    </ligand>
</feature>
<feature type="binding site" evidence="9">
    <location>
        <position position="108"/>
    </location>
    <ligand>
        <name>ATP</name>
        <dbReference type="ChEBI" id="CHEBI:30616"/>
    </ligand>
</feature>
<keyword evidence="5 9" id="KW-0067">ATP-binding</keyword>
<keyword evidence="1 9" id="KW-0963">Cytoplasm</keyword>
<keyword evidence="7 9" id="KW-0173">Coenzyme A biosynthesis</keyword>
<reference evidence="11 12" key="1">
    <citation type="submission" date="2014-06" db="EMBL/GenBank/DDBJ databases">
        <title>The genome of the endonuclear symbiont Nucleicultrix amoebiphila.</title>
        <authorList>
            <person name="Schulz F."/>
            <person name="Horn M."/>
        </authorList>
    </citation>
    <scope>NUCLEOTIDE SEQUENCE [LARGE SCALE GENOMIC DNA]</scope>
    <source>
        <strain evidence="11 12">FS5</strain>
    </source>
</reference>
<dbReference type="PANTHER" id="PTHR21342">
    <property type="entry name" value="PHOSPHOPANTETHEINE ADENYLYLTRANSFERASE"/>
    <property type="match status" value="1"/>
</dbReference>
<evidence type="ECO:0000313" key="11">
    <source>
        <dbReference type="EMBL" id="ARN84330.1"/>
    </source>
</evidence>
<dbReference type="AlphaFoldDB" id="A0A1W6N377"/>
<dbReference type="PANTHER" id="PTHR21342:SF1">
    <property type="entry name" value="PHOSPHOPANTETHEINE ADENYLYLTRANSFERASE"/>
    <property type="match status" value="1"/>
</dbReference>
<dbReference type="InterPro" id="IPR014729">
    <property type="entry name" value="Rossmann-like_a/b/a_fold"/>
</dbReference>
<dbReference type="InterPro" id="IPR001980">
    <property type="entry name" value="PPAT"/>
</dbReference>
<organism evidence="11 12">
    <name type="scientific">Candidatus Nucleicultrix amoebiphila FS5</name>
    <dbReference type="NCBI Taxonomy" id="1414854"/>
    <lineage>
        <taxon>Bacteria</taxon>
        <taxon>Pseudomonadati</taxon>
        <taxon>Pseudomonadota</taxon>
        <taxon>Alphaproteobacteria</taxon>
        <taxon>Holosporales</taxon>
        <taxon>Candidatus Nucleicultricaceae</taxon>
        <taxon>Candidatus Nucleicultrix</taxon>
    </lineage>
</organism>
<comment type="function">
    <text evidence="9">Reversibly transfers an adenylyl group from ATP to 4'-phosphopantetheine, yielding dephospho-CoA (dPCoA) and pyrophosphate.</text>
</comment>
<proteinExistence type="inferred from homology"/>
<evidence type="ECO:0000256" key="1">
    <source>
        <dbReference type="ARBA" id="ARBA00022490"/>
    </source>
</evidence>
<keyword evidence="3 9" id="KW-0548">Nucleotidyltransferase</keyword>
<feature type="binding site" evidence="9">
    <location>
        <begin position="15"/>
        <end position="16"/>
    </location>
    <ligand>
        <name>ATP</name>
        <dbReference type="ChEBI" id="CHEBI:30616"/>
    </ligand>
</feature>
<evidence type="ECO:0000256" key="9">
    <source>
        <dbReference type="HAMAP-Rule" id="MF_00151"/>
    </source>
</evidence>
<comment type="similarity">
    <text evidence="9">Belongs to the bacterial CoaD family.</text>
</comment>
<name>A0A1W6N377_9PROT</name>
<evidence type="ECO:0000313" key="12">
    <source>
        <dbReference type="Proteomes" id="UP000237351"/>
    </source>
</evidence>
<dbReference type="Gene3D" id="3.40.50.620">
    <property type="entry name" value="HUPs"/>
    <property type="match status" value="1"/>
</dbReference>
<dbReference type="EMBL" id="CP008743">
    <property type="protein sequence ID" value="ARN84330.1"/>
    <property type="molecule type" value="Genomic_DNA"/>
</dbReference>
<gene>
    <name evidence="9" type="primary">coaD</name>
    <name evidence="11" type="ORF">GQ61_02155</name>
</gene>
<evidence type="ECO:0000259" key="10">
    <source>
        <dbReference type="Pfam" id="PF01467"/>
    </source>
</evidence>
<dbReference type="CDD" id="cd02163">
    <property type="entry name" value="PPAT"/>
    <property type="match status" value="1"/>
</dbReference>
<dbReference type="PRINTS" id="PR01020">
    <property type="entry name" value="LPSBIOSNTHSS"/>
</dbReference>
<feature type="binding site" evidence="9">
    <location>
        <position position="83"/>
    </location>
    <ligand>
        <name>substrate</name>
    </ligand>
</feature>
<sequence>MTATHNKHIAVYPGTFDPMTNGHLDIMSRAVDLFDHLIVAIAPNQNKGPLFDHETRLQMLKEVINTTPKLKGMVEVQPMNSLLVDFVKSVGAKAIIRGLRAVSDFEYEFQMAGMNSHLAPEVETVFLMSSEGFQYISSRFIKEVASMKGDIRSLVPAVVFQHLQKKFDL</sequence>
<protein>
    <recommendedName>
        <fullName evidence="9">Phosphopantetheine adenylyltransferase</fullName>
        <ecNumber evidence="9">2.7.7.3</ecNumber>
    </recommendedName>
    <alternativeName>
        <fullName evidence="9">Dephospho-CoA pyrophosphorylase</fullName>
    </alternativeName>
    <alternativeName>
        <fullName evidence="9">Pantetheine-phosphate adenylyltransferase</fullName>
        <shortName evidence="9">PPAT</shortName>
    </alternativeName>
</protein>
<evidence type="ECO:0000256" key="3">
    <source>
        <dbReference type="ARBA" id="ARBA00022695"/>
    </source>
</evidence>
<dbReference type="NCBIfam" id="TIGR01510">
    <property type="entry name" value="coaD_prev_kdtB"/>
    <property type="match status" value="1"/>
</dbReference>
<comment type="subunit">
    <text evidence="9">Homohexamer.</text>
</comment>
<dbReference type="RefSeq" id="WP_085783711.1">
    <property type="nucleotide sequence ID" value="NZ_CP008743.1"/>
</dbReference>
<evidence type="ECO:0000256" key="8">
    <source>
        <dbReference type="ARBA" id="ARBA00029346"/>
    </source>
</evidence>
<dbReference type="NCBIfam" id="TIGR00125">
    <property type="entry name" value="cyt_tran_rel"/>
    <property type="match status" value="1"/>
</dbReference>
<evidence type="ECO:0000256" key="5">
    <source>
        <dbReference type="ARBA" id="ARBA00022840"/>
    </source>
</evidence>
<feature type="binding site" evidence="9">
    <location>
        <position position="23"/>
    </location>
    <ligand>
        <name>ATP</name>
        <dbReference type="ChEBI" id="CHEBI:30616"/>
    </ligand>
</feature>
<evidence type="ECO:0000256" key="4">
    <source>
        <dbReference type="ARBA" id="ARBA00022741"/>
    </source>
</evidence>
<keyword evidence="6 9" id="KW-0460">Magnesium</keyword>
<keyword evidence="4 9" id="KW-0547">Nucleotide-binding</keyword>
<dbReference type="Proteomes" id="UP000237351">
    <property type="component" value="Chromosome"/>
</dbReference>
<dbReference type="EC" id="2.7.7.3" evidence="9"/>
<evidence type="ECO:0000256" key="2">
    <source>
        <dbReference type="ARBA" id="ARBA00022679"/>
    </source>
</evidence>
<dbReference type="HAMAP" id="MF_00151">
    <property type="entry name" value="PPAT_bact"/>
    <property type="match status" value="1"/>
</dbReference>
<keyword evidence="2 9" id="KW-0808">Transferase</keyword>
<feature type="binding site" evidence="9">
    <location>
        <begin position="98"/>
        <end position="100"/>
    </location>
    <ligand>
        <name>ATP</name>
        <dbReference type="ChEBI" id="CHEBI:30616"/>
    </ligand>
</feature>
<accession>A0A1W6N377</accession>
<evidence type="ECO:0000256" key="6">
    <source>
        <dbReference type="ARBA" id="ARBA00022842"/>
    </source>
</evidence>
<dbReference type="SUPFAM" id="SSF52374">
    <property type="entry name" value="Nucleotidylyl transferase"/>
    <property type="match status" value="1"/>
</dbReference>
<comment type="cofactor">
    <cofactor evidence="9">
        <name>Mg(2+)</name>
        <dbReference type="ChEBI" id="CHEBI:18420"/>
    </cofactor>
</comment>
<feature type="binding site" evidence="9">
    <location>
        <begin position="133"/>
        <end position="139"/>
    </location>
    <ligand>
        <name>ATP</name>
        <dbReference type="ChEBI" id="CHEBI:30616"/>
    </ligand>
</feature>
<feature type="binding site" evidence="9">
    <location>
        <position position="97"/>
    </location>
    <ligand>
        <name>substrate</name>
    </ligand>
</feature>
<dbReference type="GO" id="GO:0015937">
    <property type="term" value="P:coenzyme A biosynthetic process"/>
    <property type="evidence" value="ECO:0007669"/>
    <property type="project" value="UniProtKB-UniRule"/>
</dbReference>
<dbReference type="GO" id="GO:0004595">
    <property type="term" value="F:pantetheine-phosphate adenylyltransferase activity"/>
    <property type="evidence" value="ECO:0007669"/>
    <property type="project" value="UniProtKB-UniRule"/>
</dbReference>
<dbReference type="OrthoDB" id="9806661at2"/>
<feature type="site" description="Transition state stabilizer" evidence="9">
    <location>
        <position position="23"/>
    </location>
</feature>
<comment type="pathway">
    <text evidence="9">Cofactor biosynthesis; coenzyme A biosynthesis; CoA from (R)-pantothenate: step 4/5.</text>
</comment>
<comment type="catalytic activity">
    <reaction evidence="8 9">
        <text>(R)-4'-phosphopantetheine + ATP + H(+) = 3'-dephospho-CoA + diphosphate</text>
        <dbReference type="Rhea" id="RHEA:19801"/>
        <dbReference type="ChEBI" id="CHEBI:15378"/>
        <dbReference type="ChEBI" id="CHEBI:30616"/>
        <dbReference type="ChEBI" id="CHEBI:33019"/>
        <dbReference type="ChEBI" id="CHEBI:57328"/>
        <dbReference type="ChEBI" id="CHEBI:61723"/>
        <dbReference type="EC" id="2.7.7.3"/>
    </reaction>
</comment>
<dbReference type="GO" id="GO:0005737">
    <property type="term" value="C:cytoplasm"/>
    <property type="evidence" value="ECO:0007669"/>
    <property type="project" value="UniProtKB-SubCell"/>
</dbReference>
<comment type="subcellular location">
    <subcellularLocation>
        <location evidence="9">Cytoplasm</location>
    </subcellularLocation>
</comment>
<dbReference type="UniPathway" id="UPA00241">
    <property type="reaction ID" value="UER00355"/>
</dbReference>
<dbReference type="KEGG" id="naf:GQ61_02155"/>